<keyword evidence="15" id="KW-1185">Reference proteome</keyword>
<comment type="function">
    <text evidence="11">Subunit F6, of the mitochondrial membrane ATP synthase complex (F(1)F(0) ATP synthase or Complex V) that produces ATP from ADP in the presence of a proton gradient across the membrane which is generated by electron transport complexes of the respiratory chain. ATP synthase complex consist of a soluble F(1) head domain - the catalytic core - and a membrane F(1) domain - the membrane proton channel. These two domains are linked by a central stalk rotating inside the F(1) region and a stationary peripheral stalk. During catalysis, ATP synthesis in the catalytic domain of F(1) is coupled via a rotary mechanism of the central stalk subunits to proton translocation. In vivo, can only synthesize ATP although its ATP hydrolase activity can be activated artificially in vitro. Part of the complex F(0) domain. Part of the complex F(0) domain and the peripheric stalk, which acts as a stator to hold the catalytic alpha(3)beta(3) subcomplex and subunit a/ATP6 static relative to the rotary elements.</text>
</comment>
<reference evidence="16" key="2">
    <citation type="submission" date="2025-08" db="UniProtKB">
        <authorList>
            <consortium name="RefSeq"/>
        </authorList>
    </citation>
    <scope>IDENTIFICATION</scope>
    <source>
        <tissue evidence="16">Blood</tissue>
    </source>
</reference>
<evidence type="ECO:0000256" key="3">
    <source>
        <dbReference type="ARBA" id="ARBA00022448"/>
    </source>
</evidence>
<evidence type="ECO:0000256" key="12">
    <source>
        <dbReference type="ARBA" id="ARBA00064647"/>
    </source>
</evidence>
<evidence type="ECO:0000256" key="11">
    <source>
        <dbReference type="ARBA" id="ARBA00059339"/>
    </source>
</evidence>
<evidence type="ECO:0000256" key="8">
    <source>
        <dbReference type="ARBA" id="ARBA00023128"/>
    </source>
</evidence>
<feature type="signal peptide" evidence="14">
    <location>
        <begin position="1"/>
        <end position="26"/>
    </location>
</feature>
<evidence type="ECO:0000256" key="14">
    <source>
        <dbReference type="SAM" id="SignalP"/>
    </source>
</evidence>
<organism evidence="15 16">
    <name type="scientific">Callorhinus ursinus</name>
    <name type="common">Northern fur seal</name>
    <dbReference type="NCBI Taxonomy" id="34884"/>
    <lineage>
        <taxon>Eukaryota</taxon>
        <taxon>Metazoa</taxon>
        <taxon>Chordata</taxon>
        <taxon>Craniata</taxon>
        <taxon>Vertebrata</taxon>
        <taxon>Euteleostomi</taxon>
        <taxon>Mammalia</taxon>
        <taxon>Eutheria</taxon>
        <taxon>Laurasiatheria</taxon>
        <taxon>Carnivora</taxon>
        <taxon>Caniformia</taxon>
        <taxon>Pinnipedia</taxon>
        <taxon>Otariidae</taxon>
        <taxon>Callorhinus</taxon>
    </lineage>
</organism>
<evidence type="ECO:0000256" key="5">
    <source>
        <dbReference type="ARBA" id="ARBA00022781"/>
    </source>
</evidence>
<keyword evidence="5" id="KW-0375">Hydrogen ion transport</keyword>
<protein>
    <recommendedName>
        <fullName evidence="13">ATP synthase peripheral stalk subunit F6, mitochondrial</fullName>
    </recommendedName>
    <alternativeName>
        <fullName evidence="10">ATP synthase peripheral stalk subunit F6</fullName>
    </alternativeName>
</protein>
<evidence type="ECO:0000256" key="10">
    <source>
        <dbReference type="ARBA" id="ARBA00029863"/>
    </source>
</evidence>
<sequence length="201" mass="22721">MHWEGGITLMLQRLFSFSSLIRSAVSLHLRSNTGVTAVAFNKELGPVQKLIVDKIREYRTKLRASGGPADTGPEHQRDLGRELLKLKCTYGKTDMNTFLDFTFENPKFEVIEKPQSWKTHVFRLPILIFSETAVRTETNVVHPGNHTLHSNELKMVTDLSIRAKTIVQEDYMGENGQEFTTIPSVAEDVEKLDPPILLVAT</sequence>
<comment type="subcellular location">
    <subcellularLocation>
        <location evidence="1">Mitochondrion inner membrane</location>
    </subcellularLocation>
</comment>
<dbReference type="PANTHER" id="PTHR12441:SF10">
    <property type="entry name" value="ATP SYNTHASE-COUPLING FACTOR 6, MITOCHONDRIAL"/>
    <property type="match status" value="1"/>
</dbReference>
<dbReference type="FunFam" id="1.10.246.110:FF:000001">
    <property type="entry name" value="ATP synthase-coupling factor 6, mitochondrial"/>
    <property type="match status" value="1"/>
</dbReference>
<dbReference type="Proteomes" id="UP000286641">
    <property type="component" value="Unplaced"/>
</dbReference>
<evidence type="ECO:0000313" key="16">
    <source>
        <dbReference type="RefSeq" id="XP_025715319.1"/>
    </source>
</evidence>
<keyword evidence="9" id="KW-0472">Membrane</keyword>
<dbReference type="GO" id="GO:0015078">
    <property type="term" value="F:proton transmembrane transporter activity"/>
    <property type="evidence" value="ECO:0007669"/>
    <property type="project" value="InterPro"/>
</dbReference>
<keyword evidence="3" id="KW-0813">Transport</keyword>
<evidence type="ECO:0000256" key="13">
    <source>
        <dbReference type="ARBA" id="ARBA00073749"/>
    </source>
</evidence>
<evidence type="ECO:0000256" key="1">
    <source>
        <dbReference type="ARBA" id="ARBA00004273"/>
    </source>
</evidence>
<dbReference type="AlphaFoldDB" id="A0A3Q7N630"/>
<feature type="chain" id="PRO_5018577780" description="ATP synthase peripheral stalk subunit F6, mitochondrial" evidence="14">
    <location>
        <begin position="27"/>
        <end position="201"/>
    </location>
</feature>
<dbReference type="Gene3D" id="1.10.246.110">
    <property type="entry name" value="Mitochondrial ATP synthase-coupling factor 6"/>
    <property type="match status" value="1"/>
</dbReference>
<keyword evidence="4" id="KW-0138">CF(0)</keyword>
<dbReference type="RefSeq" id="XP_025715319.1">
    <property type="nucleotide sequence ID" value="XM_025859534.1"/>
</dbReference>
<proteinExistence type="inferred from homology"/>
<name>A0A3Q7N630_CALUR</name>
<accession>A0A3Q7N630</accession>
<evidence type="ECO:0000256" key="6">
    <source>
        <dbReference type="ARBA" id="ARBA00022792"/>
    </source>
</evidence>
<keyword evidence="14" id="KW-0732">Signal</keyword>
<evidence type="ECO:0000256" key="9">
    <source>
        <dbReference type="ARBA" id="ARBA00023136"/>
    </source>
</evidence>
<evidence type="ECO:0000256" key="2">
    <source>
        <dbReference type="ARBA" id="ARBA00007346"/>
    </source>
</evidence>
<comment type="subunit">
    <text evidence="12">Component of the ATP synthase complex composed at least of ATP5F1A/subunit alpha, ATP5F1B/subunit beta, ATP5MC1/subunit c (homooctomer), MT-ATP6/subunit a, MT-ATP8/subunit 8, ATP5ME/subunit e, ATP5MF/subunit f, ATP5MG/subunit g, ATP5MK/subunit k, ATP5MJ/subunit j, ATP5F1C/subunit gamma, ATP5F1D/subunit delta, ATP5F1E/subunit epsilon, ATP5PF/subunit F6, ATP5PB/subunit b, ATP5PD/subunit d, ATP5PO/subunit OSCP. ATP synthase complex consists of a soluble F(1) head domain (subunits alpha(3) and beta(3)) - the catalytic core - and a membrane F(0) domain - the membrane proton channel (subunits c, a, 8, e, f, g, k and j). These two domains are linked by a central stalk (subunits gamma, delta, and epsilon) rotating inside the F1 region and a stationary peripheral stalk (subunits F6, b, d, and OSCP).</text>
</comment>
<dbReference type="PANTHER" id="PTHR12441">
    <property type="entry name" value="ATP SYNTHASE COUPLING FACTOR 6, MITOCHONDRIAL"/>
    <property type="match status" value="1"/>
</dbReference>
<reference key="1">
    <citation type="submission" date="2019-01" db="UniProtKB">
        <authorList>
            <consortium name="RefSeq"/>
        </authorList>
    </citation>
    <scope>IDENTIFICATION</scope>
</reference>
<gene>
    <name evidence="16" type="primary">LOC112814208</name>
</gene>
<evidence type="ECO:0000256" key="4">
    <source>
        <dbReference type="ARBA" id="ARBA00022547"/>
    </source>
</evidence>
<dbReference type="SUPFAM" id="SSF111357">
    <property type="entry name" value="Mitochondrial ATP synthase coupling factor 6"/>
    <property type="match status" value="1"/>
</dbReference>
<dbReference type="Pfam" id="PF05511">
    <property type="entry name" value="ATP-synt_F6"/>
    <property type="match status" value="1"/>
</dbReference>
<dbReference type="GO" id="GO:0045259">
    <property type="term" value="C:proton-transporting ATP synthase complex"/>
    <property type="evidence" value="ECO:0007669"/>
    <property type="project" value="UniProtKB-KW"/>
</dbReference>
<feature type="non-terminal residue" evidence="16">
    <location>
        <position position="201"/>
    </location>
</feature>
<keyword evidence="7" id="KW-0406">Ion transport</keyword>
<keyword evidence="6" id="KW-0999">Mitochondrion inner membrane</keyword>
<dbReference type="GO" id="GO:0015986">
    <property type="term" value="P:proton motive force-driven ATP synthesis"/>
    <property type="evidence" value="ECO:0007669"/>
    <property type="project" value="InterPro"/>
</dbReference>
<comment type="similarity">
    <text evidence="2">Belongs to the eukaryotic ATPase subunit F6 family.</text>
</comment>
<dbReference type="InParanoid" id="A0A3Q7N630"/>
<dbReference type="InterPro" id="IPR036204">
    <property type="entry name" value="ATP_synth_f6_sf_mt"/>
</dbReference>
<keyword evidence="8" id="KW-0496">Mitochondrion</keyword>
<evidence type="ECO:0000256" key="7">
    <source>
        <dbReference type="ARBA" id="ARBA00023065"/>
    </source>
</evidence>
<evidence type="ECO:0000313" key="15">
    <source>
        <dbReference type="Proteomes" id="UP000286641"/>
    </source>
</evidence>
<dbReference type="InterPro" id="IPR008387">
    <property type="entry name" value="ATP_synth_f6_mt"/>
</dbReference>
<dbReference type="GO" id="GO:0005743">
    <property type="term" value="C:mitochondrial inner membrane"/>
    <property type="evidence" value="ECO:0007669"/>
    <property type="project" value="UniProtKB-SubCell"/>
</dbReference>